<sequence>MSQALADSVRGHGVVVAVSDVYRLAPWADAVVSTDAAWWAQHPGAKELPGRKFTAAPAHQKIEGVERLAVASSTNSGLLGIMAAVHMGAKRVLLCGFDMRAPGQHFFGIHPKPLKTTTAERMEVFKRQFRAYRPAGVEIINCTPGSHLLAYPFGDLEDCLAQSAVLDT</sequence>
<reference evidence="1" key="1">
    <citation type="submission" date="2023-11" db="EMBL/GenBank/DDBJ databases">
        <title>Identification and selenium tolerance of Delftia acidovorans R3-25.</title>
        <authorList>
            <person name="Zhang S."/>
            <person name="Liu Y."/>
            <person name="Guo Y."/>
        </authorList>
    </citation>
    <scope>NUCLEOTIDE SEQUENCE</scope>
    <source>
        <strain evidence="1">R3-25</strain>
    </source>
</reference>
<evidence type="ECO:0000313" key="1">
    <source>
        <dbReference type="EMBL" id="MDX4957923.1"/>
    </source>
</evidence>
<gene>
    <name evidence="1" type="ORF">SGN30_31265</name>
</gene>
<comment type="caution">
    <text evidence="1">The sequence shown here is derived from an EMBL/GenBank/DDBJ whole genome shotgun (WGS) entry which is preliminary data.</text>
</comment>
<protein>
    <submittedName>
        <fullName evidence="1">Uncharacterized protein</fullName>
    </submittedName>
</protein>
<evidence type="ECO:0000313" key="2">
    <source>
        <dbReference type="Proteomes" id="UP001287445"/>
    </source>
</evidence>
<organism evidence="1 2">
    <name type="scientific">Delftia acidovorans</name>
    <name type="common">Pseudomonas acidovorans</name>
    <name type="synonym">Comamonas acidovorans</name>
    <dbReference type="NCBI Taxonomy" id="80866"/>
    <lineage>
        <taxon>Bacteria</taxon>
        <taxon>Pseudomonadati</taxon>
        <taxon>Pseudomonadota</taxon>
        <taxon>Betaproteobacteria</taxon>
        <taxon>Burkholderiales</taxon>
        <taxon>Comamonadaceae</taxon>
        <taxon>Delftia</taxon>
    </lineage>
</organism>
<dbReference type="AlphaFoldDB" id="A0AAJ2R6A2"/>
<dbReference type="Gene3D" id="3.90.1480.10">
    <property type="entry name" value="Alpha-2,3-sialyltransferase"/>
    <property type="match status" value="1"/>
</dbReference>
<dbReference type="EMBL" id="JAWWMZ010000022">
    <property type="protein sequence ID" value="MDX4957923.1"/>
    <property type="molecule type" value="Genomic_DNA"/>
</dbReference>
<accession>A0AAJ2R6A2</accession>
<dbReference type="RefSeq" id="WP_319076988.1">
    <property type="nucleotide sequence ID" value="NZ_JAWWMZ010000022.1"/>
</dbReference>
<proteinExistence type="predicted"/>
<dbReference type="Proteomes" id="UP001287445">
    <property type="component" value="Unassembled WGS sequence"/>
</dbReference>
<name>A0AAJ2R6A2_DELAC</name>